<dbReference type="Proteomes" id="UP001158576">
    <property type="component" value="Chromosome 2"/>
</dbReference>
<dbReference type="PANTHER" id="PTHR22834:SF20">
    <property type="entry name" value="SH3 DOMAIN-CONTAINING PROTEIN"/>
    <property type="match status" value="1"/>
</dbReference>
<proteinExistence type="predicted"/>
<dbReference type="PANTHER" id="PTHR22834">
    <property type="entry name" value="NUCLEAR FUSION PROTEIN FUS2"/>
    <property type="match status" value="1"/>
</dbReference>
<feature type="compositionally biased region" description="Polar residues" evidence="1">
    <location>
        <begin position="122"/>
        <end position="143"/>
    </location>
</feature>
<dbReference type="InterPro" id="IPR051492">
    <property type="entry name" value="Dynamin-Rho_GEF"/>
</dbReference>
<reference evidence="3 4" key="1">
    <citation type="submission" date="2021-04" db="EMBL/GenBank/DDBJ databases">
        <authorList>
            <person name="Bliznina A."/>
        </authorList>
    </citation>
    <scope>NUCLEOTIDE SEQUENCE [LARGE SCALE GENOMIC DNA]</scope>
</reference>
<gene>
    <name evidence="3" type="ORF">OKIOD_LOCUS15470</name>
</gene>
<sequence length="391" mass="45149">MVIRDSNSKRRSYQEATEPVWEKTAEKEIRRDQPGRKSLKDLFKGKFSNADSKKESEKHIQKLKEQIERQEKERKRLEDRFGSASSESERTTIRNQLKMADSNLRRLNVELSKECPVPIYNHQRTPSAPVSMASSDESSQSRGEIQLQKSIEELRETEVDYVNDLWFILGRLAPEIQQDRDLLFGGIDEIHEFASAIASKFADLDRLETLEEQCAELAKLFLDEIVEMRNVYGPYCSRQGEASVKAAQLNTQEIDQMISEARRRGETKAFNMNSLLIKPVQRITKYPLLIGQIMKYAPTESSKLLLSDAMNEMKKTLDDINNQKLNFDIVDRYTRPAQHRQPNIINGLKKGLKQMERIKPPLTSPANPSIEDPNDKIFNKEYQIATNVKSR</sequence>
<name>A0ABN7T8N5_OIKDI</name>
<feature type="region of interest" description="Disordered" evidence="1">
    <location>
        <begin position="1"/>
        <end position="90"/>
    </location>
</feature>
<dbReference type="Pfam" id="PF00621">
    <property type="entry name" value="RhoGEF"/>
    <property type="match status" value="1"/>
</dbReference>
<evidence type="ECO:0000259" key="2">
    <source>
        <dbReference type="PROSITE" id="PS50010"/>
    </source>
</evidence>
<dbReference type="InterPro" id="IPR000219">
    <property type="entry name" value="DH_dom"/>
</dbReference>
<feature type="domain" description="DH" evidence="2">
    <location>
        <begin position="146"/>
        <end position="323"/>
    </location>
</feature>
<evidence type="ECO:0000256" key="1">
    <source>
        <dbReference type="SAM" id="MobiDB-lite"/>
    </source>
</evidence>
<accession>A0ABN7T8N5</accession>
<dbReference type="SUPFAM" id="SSF48065">
    <property type="entry name" value="DBL homology domain (DH-domain)"/>
    <property type="match status" value="1"/>
</dbReference>
<dbReference type="SMART" id="SM00325">
    <property type="entry name" value="RhoGEF"/>
    <property type="match status" value="1"/>
</dbReference>
<protein>
    <submittedName>
        <fullName evidence="3">Oidioi.mRNA.OKI2018_I69.chr2.g6705.t1.cds</fullName>
    </submittedName>
</protein>
<dbReference type="Gene3D" id="1.20.900.10">
    <property type="entry name" value="Dbl homology (DH) domain"/>
    <property type="match status" value="1"/>
</dbReference>
<feature type="compositionally biased region" description="Basic and acidic residues" evidence="1">
    <location>
        <begin position="51"/>
        <end position="90"/>
    </location>
</feature>
<feature type="compositionally biased region" description="Basic and acidic residues" evidence="1">
    <location>
        <begin position="20"/>
        <end position="44"/>
    </location>
</feature>
<evidence type="ECO:0000313" key="4">
    <source>
        <dbReference type="Proteomes" id="UP001158576"/>
    </source>
</evidence>
<evidence type="ECO:0000313" key="3">
    <source>
        <dbReference type="EMBL" id="CAG5112493.1"/>
    </source>
</evidence>
<dbReference type="PROSITE" id="PS50010">
    <property type="entry name" value="DH_2"/>
    <property type="match status" value="1"/>
</dbReference>
<feature type="region of interest" description="Disordered" evidence="1">
    <location>
        <begin position="120"/>
        <end position="143"/>
    </location>
</feature>
<dbReference type="InterPro" id="IPR035899">
    <property type="entry name" value="DBL_dom_sf"/>
</dbReference>
<keyword evidence="4" id="KW-1185">Reference proteome</keyword>
<organism evidence="3 4">
    <name type="scientific">Oikopleura dioica</name>
    <name type="common">Tunicate</name>
    <dbReference type="NCBI Taxonomy" id="34765"/>
    <lineage>
        <taxon>Eukaryota</taxon>
        <taxon>Metazoa</taxon>
        <taxon>Chordata</taxon>
        <taxon>Tunicata</taxon>
        <taxon>Appendicularia</taxon>
        <taxon>Copelata</taxon>
        <taxon>Oikopleuridae</taxon>
        <taxon>Oikopleura</taxon>
    </lineage>
</organism>
<dbReference type="EMBL" id="OU015567">
    <property type="protein sequence ID" value="CAG5112493.1"/>
    <property type="molecule type" value="Genomic_DNA"/>
</dbReference>